<dbReference type="Pfam" id="PF00392">
    <property type="entry name" value="GntR"/>
    <property type="match status" value="1"/>
</dbReference>
<sequence>MSNSARLPDLPVFEPRESLREKVTRELRAALMTGRLEPGTVYSAPVLADQFGVSATPVREAMLDLVKEGLVQPVRNKGFRVTRMDEKALDDCIEVRQLIEPAAVERISREASAEAVMRWMPVAEEIVAAARAGDITGYIDADMRFHLGLLGESGNRLLVDTVRDLRYRSRLMGIPKLARAGMLEPSAQEHVELLKLMAAPDPAAARELMCRHLDHVRGLWAGVSSPPTL</sequence>
<keyword evidence="6" id="KW-1185">Reference proteome</keyword>
<dbReference type="AlphaFoldDB" id="A0A543B4F2"/>
<protein>
    <submittedName>
        <fullName evidence="5">DNA-binding GntR family transcriptional regulator</fullName>
    </submittedName>
</protein>
<dbReference type="InterPro" id="IPR036390">
    <property type="entry name" value="WH_DNA-bd_sf"/>
</dbReference>
<dbReference type="InterPro" id="IPR008920">
    <property type="entry name" value="TF_FadR/GntR_C"/>
</dbReference>
<dbReference type="EMBL" id="VFOW01000001">
    <property type="protein sequence ID" value="TQL79701.1"/>
    <property type="molecule type" value="Genomic_DNA"/>
</dbReference>
<dbReference type="InterPro" id="IPR000524">
    <property type="entry name" value="Tscrpt_reg_HTH_GntR"/>
</dbReference>
<dbReference type="PANTHER" id="PTHR43537:SF45">
    <property type="entry name" value="GNTR FAMILY REGULATORY PROTEIN"/>
    <property type="match status" value="1"/>
</dbReference>
<evidence type="ECO:0000256" key="3">
    <source>
        <dbReference type="ARBA" id="ARBA00023163"/>
    </source>
</evidence>
<evidence type="ECO:0000256" key="1">
    <source>
        <dbReference type="ARBA" id="ARBA00023015"/>
    </source>
</evidence>
<gene>
    <name evidence="5" type="ORF">FB566_5313</name>
</gene>
<dbReference type="Gene3D" id="1.20.120.530">
    <property type="entry name" value="GntR ligand-binding domain-like"/>
    <property type="match status" value="1"/>
</dbReference>
<evidence type="ECO:0000313" key="5">
    <source>
        <dbReference type="EMBL" id="TQL79701.1"/>
    </source>
</evidence>
<keyword evidence="2 5" id="KW-0238">DNA-binding</keyword>
<dbReference type="PROSITE" id="PS50949">
    <property type="entry name" value="HTH_GNTR"/>
    <property type="match status" value="1"/>
</dbReference>
<dbReference type="Pfam" id="PF07729">
    <property type="entry name" value="FCD"/>
    <property type="match status" value="1"/>
</dbReference>
<dbReference type="SUPFAM" id="SSF48008">
    <property type="entry name" value="GntR ligand-binding domain-like"/>
    <property type="match status" value="1"/>
</dbReference>
<dbReference type="InterPro" id="IPR011711">
    <property type="entry name" value="GntR_C"/>
</dbReference>
<keyword evidence="3" id="KW-0804">Transcription</keyword>
<evidence type="ECO:0000256" key="2">
    <source>
        <dbReference type="ARBA" id="ARBA00023125"/>
    </source>
</evidence>
<comment type="caution">
    <text evidence="5">The sequence shown here is derived from an EMBL/GenBank/DDBJ whole genome shotgun (WGS) entry which is preliminary data.</text>
</comment>
<dbReference type="InterPro" id="IPR036388">
    <property type="entry name" value="WH-like_DNA-bd_sf"/>
</dbReference>
<dbReference type="PANTHER" id="PTHR43537">
    <property type="entry name" value="TRANSCRIPTIONAL REGULATOR, GNTR FAMILY"/>
    <property type="match status" value="1"/>
</dbReference>
<organism evidence="5 6">
    <name type="scientific">Stackebrandtia endophytica</name>
    <dbReference type="NCBI Taxonomy" id="1496996"/>
    <lineage>
        <taxon>Bacteria</taxon>
        <taxon>Bacillati</taxon>
        <taxon>Actinomycetota</taxon>
        <taxon>Actinomycetes</taxon>
        <taxon>Glycomycetales</taxon>
        <taxon>Glycomycetaceae</taxon>
        <taxon>Stackebrandtia</taxon>
    </lineage>
</organism>
<dbReference type="RefSeq" id="WP_211347888.1">
    <property type="nucleotide sequence ID" value="NZ_JBHTGS010000002.1"/>
</dbReference>
<keyword evidence="1" id="KW-0805">Transcription regulation</keyword>
<evidence type="ECO:0000259" key="4">
    <source>
        <dbReference type="PROSITE" id="PS50949"/>
    </source>
</evidence>
<dbReference type="Gene3D" id="1.10.10.10">
    <property type="entry name" value="Winged helix-like DNA-binding domain superfamily/Winged helix DNA-binding domain"/>
    <property type="match status" value="1"/>
</dbReference>
<feature type="domain" description="HTH gntR-type" evidence="4">
    <location>
        <begin position="17"/>
        <end position="84"/>
    </location>
</feature>
<reference evidence="5 6" key="1">
    <citation type="submission" date="2019-06" db="EMBL/GenBank/DDBJ databases">
        <title>Sequencing the genomes of 1000 actinobacteria strains.</title>
        <authorList>
            <person name="Klenk H.-P."/>
        </authorList>
    </citation>
    <scope>NUCLEOTIDE SEQUENCE [LARGE SCALE GENOMIC DNA]</scope>
    <source>
        <strain evidence="5 6">DSM 45928</strain>
    </source>
</reference>
<name>A0A543B4F2_9ACTN</name>
<evidence type="ECO:0000313" key="6">
    <source>
        <dbReference type="Proteomes" id="UP000317043"/>
    </source>
</evidence>
<dbReference type="SMART" id="SM00895">
    <property type="entry name" value="FCD"/>
    <property type="match status" value="1"/>
</dbReference>
<proteinExistence type="predicted"/>
<accession>A0A543B4F2</accession>
<dbReference type="InParanoid" id="A0A543B4F2"/>
<dbReference type="SUPFAM" id="SSF46785">
    <property type="entry name" value="Winged helix' DNA-binding domain"/>
    <property type="match status" value="1"/>
</dbReference>
<dbReference type="SMART" id="SM00345">
    <property type="entry name" value="HTH_GNTR"/>
    <property type="match status" value="1"/>
</dbReference>
<dbReference type="GO" id="GO:0003677">
    <property type="term" value="F:DNA binding"/>
    <property type="evidence" value="ECO:0007669"/>
    <property type="project" value="UniProtKB-KW"/>
</dbReference>
<dbReference type="CDD" id="cd07377">
    <property type="entry name" value="WHTH_GntR"/>
    <property type="match status" value="1"/>
</dbReference>
<dbReference type="GO" id="GO:0003700">
    <property type="term" value="F:DNA-binding transcription factor activity"/>
    <property type="evidence" value="ECO:0007669"/>
    <property type="project" value="InterPro"/>
</dbReference>
<dbReference type="Proteomes" id="UP000317043">
    <property type="component" value="Unassembled WGS sequence"/>
</dbReference>